<feature type="compositionally biased region" description="Low complexity" evidence="3">
    <location>
        <begin position="292"/>
        <end position="305"/>
    </location>
</feature>
<feature type="signal peptide" evidence="4">
    <location>
        <begin position="1"/>
        <end position="21"/>
    </location>
</feature>
<dbReference type="EMBL" id="JAWDIS010000002">
    <property type="protein sequence ID" value="MDU0367451.1"/>
    <property type="molecule type" value="Genomic_DNA"/>
</dbReference>
<evidence type="ECO:0000259" key="5">
    <source>
        <dbReference type="Pfam" id="PF13407"/>
    </source>
</evidence>
<gene>
    <name evidence="6" type="ORF">RWH45_09495</name>
</gene>
<keyword evidence="2 4" id="KW-0732">Signal</keyword>
<proteinExistence type="predicted"/>
<dbReference type="InterPro" id="IPR025997">
    <property type="entry name" value="SBP_2_dom"/>
</dbReference>
<name>A0ABU3T7W4_9MICO</name>
<dbReference type="InterPro" id="IPR050555">
    <property type="entry name" value="Bact_Solute-Bind_Prot2"/>
</dbReference>
<evidence type="ECO:0000256" key="4">
    <source>
        <dbReference type="SAM" id="SignalP"/>
    </source>
</evidence>
<feature type="region of interest" description="Disordered" evidence="3">
    <location>
        <begin position="160"/>
        <end position="196"/>
    </location>
</feature>
<accession>A0ABU3T7W4</accession>
<comment type="caution">
    <text evidence="6">The sequence shown here is derived from an EMBL/GenBank/DDBJ whole genome shotgun (WGS) entry which is preliminary data.</text>
</comment>
<keyword evidence="7" id="KW-1185">Reference proteome</keyword>
<feature type="compositionally biased region" description="Low complexity" evidence="3">
    <location>
        <begin position="160"/>
        <end position="192"/>
    </location>
</feature>
<evidence type="ECO:0000256" key="3">
    <source>
        <dbReference type="SAM" id="MobiDB-lite"/>
    </source>
</evidence>
<dbReference type="Proteomes" id="UP001263371">
    <property type="component" value="Unassembled WGS sequence"/>
</dbReference>
<dbReference type="Gene3D" id="3.40.50.2300">
    <property type="match status" value="2"/>
</dbReference>
<organism evidence="6 7">
    <name type="scientific">Microbacterium galbum</name>
    <dbReference type="NCBI Taxonomy" id="3075994"/>
    <lineage>
        <taxon>Bacteria</taxon>
        <taxon>Bacillati</taxon>
        <taxon>Actinomycetota</taxon>
        <taxon>Actinomycetes</taxon>
        <taxon>Micrococcales</taxon>
        <taxon>Microbacteriaceae</taxon>
        <taxon>Microbacterium</taxon>
    </lineage>
</organism>
<dbReference type="RefSeq" id="WP_315994671.1">
    <property type="nucleotide sequence ID" value="NZ_JAWDIS010000002.1"/>
</dbReference>
<dbReference type="Pfam" id="PF13407">
    <property type="entry name" value="Peripla_BP_4"/>
    <property type="match status" value="1"/>
</dbReference>
<reference evidence="6 7" key="1">
    <citation type="submission" date="2023-09" db="EMBL/GenBank/DDBJ databases">
        <title>Microbacterium fusihabitans sp. nov., Microbacterium phycihabitans sp. nov., and Microbacterium cervinum sp. nov., isolated from dried seaweeds of beach.</title>
        <authorList>
            <person name="Lee S.D."/>
        </authorList>
    </citation>
    <scope>NUCLEOTIDE SEQUENCE [LARGE SCALE GENOMIC DNA]</scope>
    <source>
        <strain evidence="6 7">KSW4-17</strain>
    </source>
</reference>
<feature type="region of interest" description="Disordered" evidence="3">
    <location>
        <begin position="292"/>
        <end position="330"/>
    </location>
</feature>
<protein>
    <submittedName>
        <fullName evidence="6">Substrate-binding domain-containing protein</fullName>
    </submittedName>
</protein>
<dbReference type="PROSITE" id="PS51257">
    <property type="entry name" value="PROKAR_LIPOPROTEIN"/>
    <property type="match status" value="1"/>
</dbReference>
<sequence>MTPSRALRAAAALVAVTVALAACSPAPATAPGSNDGAGVIGVSLPTTADALWSRGGDALSRELSARGYRVDLQFAASDARTQAAQVQNMLTKSVDAVVVAPLASGDLSASIAAADEAGVPVVAFGRSLDGLDVGGAVAFDAAALGRAQAEALLADLADAPRTATASSSPSPAATPGSPGTETAEPEAVAPETAEAETARVAVLSGADSDAWEVERYAAALAALQPAVADGRIEIVSGATPEAAAVGGRTAQAQADAAEKRVRELRAGGPGDVPTTVLALGDAVTRGVVTALTTEAPEAEGETATPTPSPEATDRGDGDAEPAPAPLVVGSGADAPTVRALRDGDLDATVFADPRALVSATADAVAALLADRDAPDEAGDEVAPSILRADDVEELIASGWISADEL</sequence>
<evidence type="ECO:0000256" key="2">
    <source>
        <dbReference type="ARBA" id="ARBA00022729"/>
    </source>
</evidence>
<dbReference type="SUPFAM" id="SSF53822">
    <property type="entry name" value="Periplasmic binding protein-like I"/>
    <property type="match status" value="2"/>
</dbReference>
<evidence type="ECO:0000313" key="7">
    <source>
        <dbReference type="Proteomes" id="UP001263371"/>
    </source>
</evidence>
<dbReference type="PANTHER" id="PTHR30036:SF1">
    <property type="entry name" value="D-XYLOSE-BINDING PERIPLASMIC PROTEIN"/>
    <property type="match status" value="1"/>
</dbReference>
<dbReference type="InterPro" id="IPR028082">
    <property type="entry name" value="Peripla_BP_I"/>
</dbReference>
<dbReference type="PANTHER" id="PTHR30036">
    <property type="entry name" value="D-XYLOSE-BINDING PERIPLASMIC PROTEIN"/>
    <property type="match status" value="1"/>
</dbReference>
<feature type="domain" description="Periplasmic binding protein" evidence="5">
    <location>
        <begin position="40"/>
        <end position="369"/>
    </location>
</feature>
<comment type="subcellular location">
    <subcellularLocation>
        <location evidence="1">Cell envelope</location>
    </subcellularLocation>
</comment>
<feature type="chain" id="PRO_5046471995" evidence="4">
    <location>
        <begin position="22"/>
        <end position="405"/>
    </location>
</feature>
<evidence type="ECO:0000256" key="1">
    <source>
        <dbReference type="ARBA" id="ARBA00004196"/>
    </source>
</evidence>
<evidence type="ECO:0000313" key="6">
    <source>
        <dbReference type="EMBL" id="MDU0367451.1"/>
    </source>
</evidence>